<dbReference type="AlphaFoldDB" id="A0A447TH20"/>
<protein>
    <submittedName>
        <fullName evidence="1">Uncharacterized protein</fullName>
    </submittedName>
</protein>
<dbReference type="Proteomes" id="UP000275777">
    <property type="component" value="Chromosome"/>
</dbReference>
<gene>
    <name evidence="1" type="ORF">NCTC9695_04591</name>
</gene>
<accession>A0A447TH20</accession>
<organism evidence="1 2">
    <name type="scientific">Chromobacterium violaceum</name>
    <dbReference type="NCBI Taxonomy" id="536"/>
    <lineage>
        <taxon>Bacteria</taxon>
        <taxon>Pseudomonadati</taxon>
        <taxon>Pseudomonadota</taxon>
        <taxon>Betaproteobacteria</taxon>
        <taxon>Neisseriales</taxon>
        <taxon>Chromobacteriaceae</taxon>
        <taxon>Chromobacterium</taxon>
    </lineage>
</organism>
<evidence type="ECO:0000313" key="1">
    <source>
        <dbReference type="EMBL" id="VEB44117.1"/>
    </source>
</evidence>
<dbReference type="EMBL" id="LR134182">
    <property type="protein sequence ID" value="VEB44117.1"/>
    <property type="molecule type" value="Genomic_DNA"/>
</dbReference>
<evidence type="ECO:0000313" key="2">
    <source>
        <dbReference type="Proteomes" id="UP000275777"/>
    </source>
</evidence>
<reference evidence="1 2" key="1">
    <citation type="submission" date="2018-12" db="EMBL/GenBank/DDBJ databases">
        <authorList>
            <consortium name="Pathogen Informatics"/>
        </authorList>
    </citation>
    <scope>NUCLEOTIDE SEQUENCE [LARGE SCALE GENOMIC DNA]</scope>
    <source>
        <strain evidence="1 2">NCTC9695</strain>
    </source>
</reference>
<dbReference type="NCBIfam" id="TIGR00278">
    <property type="entry name" value="membrane protein insertion efficiency factor YidD"/>
    <property type="match status" value="1"/>
</dbReference>
<sequence length="108" mass="11422">MNRLGKEGTVSKWLALCLIRIYQRHLSPRKGFGCAYRAGTGRAGCSGLAFRAIRRYGLRRGAGSPRPPVALRASGQGAGGAAAPVRLLRAAAMRPGLPESGPLRWLPG</sequence>
<name>A0A447TH20_CHRVL</name>
<dbReference type="SMART" id="SM01234">
    <property type="entry name" value="Haemolytic"/>
    <property type="match status" value="1"/>
</dbReference>
<proteinExistence type="predicted"/>
<dbReference type="InterPro" id="IPR002696">
    <property type="entry name" value="Membr_insert_effic_factor_YidD"/>
</dbReference>